<feature type="transmembrane region" description="Helical" evidence="1">
    <location>
        <begin position="29"/>
        <end position="49"/>
    </location>
</feature>
<name>A0ABP1RT73_9HEXA</name>
<keyword evidence="3" id="KW-1185">Reference proteome</keyword>
<keyword evidence="1" id="KW-0812">Transmembrane</keyword>
<organism evidence="2 3">
    <name type="scientific">Orchesella dallaii</name>
    <dbReference type="NCBI Taxonomy" id="48710"/>
    <lineage>
        <taxon>Eukaryota</taxon>
        <taxon>Metazoa</taxon>
        <taxon>Ecdysozoa</taxon>
        <taxon>Arthropoda</taxon>
        <taxon>Hexapoda</taxon>
        <taxon>Collembola</taxon>
        <taxon>Entomobryomorpha</taxon>
        <taxon>Entomobryoidea</taxon>
        <taxon>Orchesellidae</taxon>
        <taxon>Orchesellinae</taxon>
        <taxon>Orchesella</taxon>
    </lineage>
</organism>
<keyword evidence="1" id="KW-1133">Transmembrane helix</keyword>
<evidence type="ECO:0000313" key="2">
    <source>
        <dbReference type="EMBL" id="CAL8135245.1"/>
    </source>
</evidence>
<sequence length="351" mass="40663">MFIVVFSIGFFSCFYTAVSYKSVPSYLSAVGTMFGLFSVITWASSMVILSDPHEFVSDLNRLADLRQRLEIRFRSKIRVTNVHLDNYWKWIARGQAFVNVIFAIISLAMPFVFIFMPVPLDPFYVTFPLLVPISSSCKTSSLCKLTYDCTIWVVRFVVSAISTTTVCRFYAMILTTFAYMLEIKSRYLDTLQRLPFGIAMDLKILKWYQALQIANEGFRNQYSWIFAIMMGDGFVICVVCNVVSVKRFGLPIELYWLAPTVSLMCGFFMFFFLPVAIESDVKSKKFIWKRSYHIALSKHGVYHRALVRRRLKALRPVPFYCGSIMPFEFGMDRMFFVGVFLRTIDTFLLMS</sequence>
<evidence type="ECO:0000313" key="3">
    <source>
        <dbReference type="Proteomes" id="UP001642540"/>
    </source>
</evidence>
<evidence type="ECO:0008006" key="4">
    <source>
        <dbReference type="Google" id="ProtNLM"/>
    </source>
</evidence>
<dbReference type="Proteomes" id="UP001642540">
    <property type="component" value="Unassembled WGS sequence"/>
</dbReference>
<gene>
    <name evidence="2" type="ORF">ODALV1_LOCUS25895</name>
</gene>
<proteinExistence type="predicted"/>
<protein>
    <recommendedName>
        <fullName evidence="4">Odorant receptor</fullName>
    </recommendedName>
</protein>
<dbReference type="EMBL" id="CAXLJM020000107">
    <property type="protein sequence ID" value="CAL8135245.1"/>
    <property type="molecule type" value="Genomic_DNA"/>
</dbReference>
<reference evidence="2 3" key="1">
    <citation type="submission" date="2024-08" db="EMBL/GenBank/DDBJ databases">
        <authorList>
            <person name="Cucini C."/>
            <person name="Frati F."/>
        </authorList>
    </citation>
    <scope>NUCLEOTIDE SEQUENCE [LARGE SCALE GENOMIC DNA]</scope>
</reference>
<evidence type="ECO:0000256" key="1">
    <source>
        <dbReference type="SAM" id="Phobius"/>
    </source>
</evidence>
<feature type="transmembrane region" description="Helical" evidence="1">
    <location>
        <begin position="256"/>
        <end position="277"/>
    </location>
</feature>
<feature type="transmembrane region" description="Helical" evidence="1">
    <location>
        <begin position="156"/>
        <end position="181"/>
    </location>
</feature>
<comment type="caution">
    <text evidence="2">The sequence shown here is derived from an EMBL/GenBank/DDBJ whole genome shotgun (WGS) entry which is preliminary data.</text>
</comment>
<accession>A0ABP1RT73</accession>
<feature type="transmembrane region" description="Helical" evidence="1">
    <location>
        <begin position="96"/>
        <end position="118"/>
    </location>
</feature>
<feature type="transmembrane region" description="Helical" evidence="1">
    <location>
        <begin position="222"/>
        <end position="244"/>
    </location>
</feature>
<keyword evidence="1" id="KW-0472">Membrane</keyword>